<keyword evidence="1" id="KW-0677">Repeat</keyword>
<dbReference type="Pfam" id="PF01535">
    <property type="entry name" value="PPR"/>
    <property type="match status" value="3"/>
</dbReference>
<dbReference type="Gene3D" id="1.10.510.10">
    <property type="entry name" value="Transferase(Phosphotransferase) domain 1"/>
    <property type="match status" value="1"/>
</dbReference>
<gene>
    <name evidence="5" type="ORF">OSB04_005490</name>
</gene>
<dbReference type="Gene3D" id="1.25.40.10">
    <property type="entry name" value="Tetratricopeptide repeat domain"/>
    <property type="match status" value="5"/>
</dbReference>
<feature type="compositionally biased region" description="Low complexity" evidence="3">
    <location>
        <begin position="767"/>
        <end position="785"/>
    </location>
</feature>
<sequence length="1826" mass="202260">MSLNMKTLTQAFAKTAAVIEKTVQDVTGPKALQDYELLDQIGSAGPGLVWKLYSAKARGGSTLLSHQYPTVCVWVLDKRALSEARARAGLSKAAEDSFFDIVRADAARLVRLRHPGVVHVIQALDENKNAMALVTEPLFASVANALGMLDNISKVPKELQGMEMGLLEVKHGLLQVAESLDFLHNNARLIHRNISPEAVFINSSGAWKLGGFSFAVSADQSSADSSAVQPFHYSILNSIGLFTNKMVADLSYRCTIPSWTQTLSASVEFFECIDRFTTASSAVTELRCSRASPEQGPSFGCSSDIFSFGCLAYHLIAKRPLFDCHNNVKMYMNNLTYLSSDTFSSIPHELVADLKRMLSANEALRPTALDFTGSPFFRDDTRLRALRFLDHMLERDNMQKSEFLKALLDMWKDFDARVLRYKVLPPLCAELRNMVMQPMILPMVLMIAESQDKYDFETSTLPALVPVLSTAAGETLLLLVKHAELIVNKVNQDHLVSHVLPMLVRAYDDSDPRMQEEVLKRTVNLATKLDSQVPYKYTTSFLLDRKRTLDSTTGGVYSCNKRWGPSDNHKASHGSSASWVLQFGGRGNRTVEGQQRGYSHGRLMVVTRAPTGYLEDKLVKQSILPRVHGLALKTTVAAVRVNALLCLGDMVSIVDKPAILEILQTIHRCTAVDRSAPTLMCTLGVANSILKQHGVDFVVEHVLPLMVPLLLAQQLNVQQFAKYMSFVKSVLRKVEEKKGVTMNDTGGVDVKSFPIPSSDGSFTQQPLKKSVSNASSSSLKSNASAPWDEDWVPARGSSMEPKQVVTTNTPAQSQSQPKRDHSKDLVFPMPSMQQQTSTSTMKNAASFDDLDPFANWPPAQSLARPGVASASSNGISVNRKAENQSVNNHSSNWSSNNPIEYPSNGIGSMRNNNQGSKTKTCSRSHARLNVTSIFGRNTKGYLWVFLDRLYQISKKFTWVIYNVNEKIFTSKNRTHARNCLEPCIGQIERRALCSSLKLHSIHVVLPQKLNCKQIQSRRLFGELPQRVEHASRVVNLVHAQSLILGFGSKGKLAMPLSICTRNVATWVRSKSFRAVGTKRHTSLELDFIMYSRHGMLEDVRRIFGAMHVSGVYPNQFTYAIVLSVCARSTDIVLGKVVHCHVIKTGFICDSFCEGSLIDMYAKCRLVDDACEIFDRSSSICNCHKRMHGIGTSDDARHLFDKCPSKCCCMECHDLGTAREGCHDVAIDYFQSMTRSGVKPTRSTLGSVLSAIADEKNIVLWNAMLGGYAQDKNVDEVIGLFINMRCSGFQPDEFTYTSVLSATASLRIGYVQEEEEEDAFNMFRRMRSYGIAPDEVCFASILSACANIQSLSKGKQLHCLLVKYNMATCLYAGSSLLDMYSKCGVISDAQEIFSAMPEKSVASTNALISGYAQKNMDTAVNLFKCMQSRGVSPSEVTLASLLDGCNEPSKLNLGRQIHSLVTKYGFSYDDEFLAVSLLGMYFNSQAPASAVVAFSELPDVKSTILWTAVLSGLAQNDCNKEALVVYKEMRKSNAMPDQATFVSVLKACATLASVQDGREVHSLVFHTGFDLDELTGSALVDMYAKCGDVANSSQVFTELVEKKDVITWNSMIVGFAKNGYAEDALRIFSQMRQSNIKPDDVTLLGVLTACSHAGKVSEGRHIFDTMTNHYGIQPRMDHISCMIDLLGRWGYLKEAEEFIDKLEFKPNAIIWATFLGACRIHGDEKRGKRASEELSILEPQSSASFVLLSNIYAASGHWDQANFVRREMKEKGVKKHPGHSWIKLGQDMHMFVSGDKSHSSSDEIFALLKELKAPMKEEGYREYNTLA</sequence>
<dbReference type="EMBL" id="JARYMX010000002">
    <property type="protein sequence ID" value="KAJ9560330.1"/>
    <property type="molecule type" value="Genomic_DNA"/>
</dbReference>
<feature type="region of interest" description="Disordered" evidence="3">
    <location>
        <begin position="759"/>
        <end position="825"/>
    </location>
</feature>
<name>A0AA38WPQ0_9ASTR</name>
<reference evidence="5" key="1">
    <citation type="submission" date="2023-03" db="EMBL/GenBank/DDBJ databases">
        <title>Chromosome-scale reference genome and RAD-based genetic map of yellow starthistle (Centaurea solstitialis) reveal putative structural variation and QTLs associated with invader traits.</title>
        <authorList>
            <person name="Reatini B."/>
            <person name="Cang F.A."/>
            <person name="Jiang Q."/>
            <person name="Mckibben M.T.W."/>
            <person name="Barker M.S."/>
            <person name="Rieseberg L.H."/>
            <person name="Dlugosch K.M."/>
        </authorList>
    </citation>
    <scope>NUCLEOTIDE SEQUENCE</scope>
    <source>
        <strain evidence="5">CAN-66</strain>
        <tissue evidence="5">Leaf</tissue>
    </source>
</reference>
<evidence type="ECO:0000259" key="4">
    <source>
        <dbReference type="PROSITE" id="PS50011"/>
    </source>
</evidence>
<proteinExistence type="predicted"/>
<dbReference type="CDD" id="cd14011">
    <property type="entry name" value="PK_SCY1_like"/>
    <property type="match status" value="1"/>
</dbReference>
<dbReference type="InterPro" id="IPR011009">
    <property type="entry name" value="Kinase-like_dom_sf"/>
</dbReference>
<dbReference type="Gene3D" id="1.25.10.10">
    <property type="entry name" value="Leucine-rich Repeat Variant"/>
    <property type="match status" value="2"/>
</dbReference>
<evidence type="ECO:0000313" key="5">
    <source>
        <dbReference type="EMBL" id="KAJ9560330.1"/>
    </source>
</evidence>
<dbReference type="InterPro" id="IPR011989">
    <property type="entry name" value="ARM-like"/>
</dbReference>
<dbReference type="InterPro" id="IPR000719">
    <property type="entry name" value="Prot_kinase_dom"/>
</dbReference>
<dbReference type="Proteomes" id="UP001172457">
    <property type="component" value="Chromosome 2"/>
</dbReference>
<dbReference type="GO" id="GO:0016070">
    <property type="term" value="P:RNA metabolic process"/>
    <property type="evidence" value="ECO:0007669"/>
    <property type="project" value="UniProtKB-ARBA"/>
</dbReference>
<dbReference type="InterPro" id="IPR016024">
    <property type="entry name" value="ARM-type_fold"/>
</dbReference>
<evidence type="ECO:0000313" key="6">
    <source>
        <dbReference type="Proteomes" id="UP001172457"/>
    </source>
</evidence>
<dbReference type="Pfam" id="PF13041">
    <property type="entry name" value="PPR_2"/>
    <property type="match status" value="4"/>
</dbReference>
<dbReference type="PANTHER" id="PTHR12984">
    <property type="entry name" value="SCY1-RELATED S/T PROTEIN KINASE-LIKE"/>
    <property type="match status" value="1"/>
</dbReference>
<keyword evidence="6" id="KW-1185">Reference proteome</keyword>
<dbReference type="InterPro" id="IPR002885">
    <property type="entry name" value="PPR_rpt"/>
</dbReference>
<dbReference type="PROSITE" id="PS51375">
    <property type="entry name" value="PPR"/>
    <property type="match status" value="4"/>
</dbReference>
<dbReference type="InterPro" id="IPR011990">
    <property type="entry name" value="TPR-like_helical_dom_sf"/>
</dbReference>
<protein>
    <recommendedName>
        <fullName evidence="4">Protein kinase domain-containing protein</fullName>
    </recommendedName>
</protein>
<dbReference type="Pfam" id="PF20431">
    <property type="entry name" value="E_motif"/>
    <property type="match status" value="1"/>
</dbReference>
<feature type="repeat" description="PPR" evidence="2">
    <location>
        <begin position="1501"/>
        <end position="1535"/>
    </location>
</feature>
<dbReference type="PROSITE" id="PS50011">
    <property type="entry name" value="PROTEIN_KINASE_DOM"/>
    <property type="match status" value="1"/>
</dbReference>
<feature type="compositionally biased region" description="Polar residues" evidence="3">
    <location>
        <begin position="804"/>
        <end position="816"/>
    </location>
</feature>
<organism evidence="5 6">
    <name type="scientific">Centaurea solstitialis</name>
    <name type="common">yellow star-thistle</name>
    <dbReference type="NCBI Taxonomy" id="347529"/>
    <lineage>
        <taxon>Eukaryota</taxon>
        <taxon>Viridiplantae</taxon>
        <taxon>Streptophyta</taxon>
        <taxon>Embryophyta</taxon>
        <taxon>Tracheophyta</taxon>
        <taxon>Spermatophyta</taxon>
        <taxon>Magnoliopsida</taxon>
        <taxon>eudicotyledons</taxon>
        <taxon>Gunneridae</taxon>
        <taxon>Pentapetalae</taxon>
        <taxon>asterids</taxon>
        <taxon>campanulids</taxon>
        <taxon>Asterales</taxon>
        <taxon>Asteraceae</taxon>
        <taxon>Carduoideae</taxon>
        <taxon>Cardueae</taxon>
        <taxon>Centaureinae</taxon>
        <taxon>Centaurea</taxon>
    </lineage>
</organism>
<dbReference type="SMART" id="SM00220">
    <property type="entry name" value="S_TKc"/>
    <property type="match status" value="1"/>
</dbReference>
<dbReference type="FunFam" id="1.25.40.10:FF:000366">
    <property type="entry name" value="Pentatricopeptide (PPR) repeat-containing protein"/>
    <property type="match status" value="1"/>
</dbReference>
<feature type="compositionally biased region" description="Low complexity" evidence="3">
    <location>
        <begin position="883"/>
        <end position="897"/>
    </location>
</feature>
<feature type="region of interest" description="Disordered" evidence="3">
    <location>
        <begin position="864"/>
        <end position="902"/>
    </location>
</feature>
<feature type="repeat" description="PPR" evidence="2">
    <location>
        <begin position="1740"/>
        <end position="1774"/>
    </location>
</feature>
<evidence type="ECO:0000256" key="3">
    <source>
        <dbReference type="SAM" id="MobiDB-lite"/>
    </source>
</evidence>
<feature type="repeat" description="PPR" evidence="2">
    <location>
        <begin position="1603"/>
        <end position="1637"/>
    </location>
</feature>
<dbReference type="GO" id="GO:0005524">
    <property type="term" value="F:ATP binding"/>
    <property type="evidence" value="ECO:0007669"/>
    <property type="project" value="InterPro"/>
</dbReference>
<dbReference type="NCBIfam" id="TIGR00756">
    <property type="entry name" value="PPR"/>
    <property type="match status" value="2"/>
</dbReference>
<dbReference type="SUPFAM" id="SSF48371">
    <property type="entry name" value="ARM repeat"/>
    <property type="match status" value="1"/>
</dbReference>
<dbReference type="InterPro" id="IPR051177">
    <property type="entry name" value="CIK-Related_Protein"/>
</dbReference>
<dbReference type="InterPro" id="IPR046848">
    <property type="entry name" value="E_motif"/>
</dbReference>
<dbReference type="GO" id="GO:0004672">
    <property type="term" value="F:protein kinase activity"/>
    <property type="evidence" value="ECO:0007669"/>
    <property type="project" value="InterPro"/>
</dbReference>
<evidence type="ECO:0000256" key="1">
    <source>
        <dbReference type="ARBA" id="ARBA00022737"/>
    </source>
</evidence>
<accession>A0AA38WPQ0</accession>
<feature type="domain" description="Protein kinase" evidence="4">
    <location>
        <begin position="35"/>
        <end position="377"/>
    </location>
</feature>
<feature type="repeat" description="PPR" evidence="2">
    <location>
        <begin position="1256"/>
        <end position="1290"/>
    </location>
</feature>
<evidence type="ECO:0000256" key="2">
    <source>
        <dbReference type="PROSITE-ProRule" id="PRU00708"/>
    </source>
</evidence>
<dbReference type="FunFam" id="1.25.40.10:FF:000427">
    <property type="entry name" value="Pentatricopeptide repeat-containing protein chloroplastic"/>
    <property type="match status" value="1"/>
</dbReference>
<dbReference type="FunFam" id="1.25.40.10:FF:000344">
    <property type="entry name" value="Pentatricopeptide repeat-containing protein"/>
    <property type="match status" value="1"/>
</dbReference>
<comment type="caution">
    <text evidence="5">The sequence shown here is derived from an EMBL/GenBank/DDBJ whole genome shotgun (WGS) entry which is preliminary data.</text>
</comment>
<dbReference type="SUPFAM" id="SSF56112">
    <property type="entry name" value="Protein kinase-like (PK-like)"/>
    <property type="match status" value="1"/>
</dbReference>
<dbReference type="PANTHER" id="PTHR12984:SF6">
    <property type="entry name" value="SCY1-LIKE PROTEIN 2"/>
    <property type="match status" value="1"/>
</dbReference>